<protein>
    <submittedName>
        <fullName evidence="2">Uncharacterized protein</fullName>
    </submittedName>
</protein>
<dbReference type="Proteomes" id="UP000250266">
    <property type="component" value="Unassembled WGS sequence"/>
</dbReference>
<evidence type="ECO:0000313" key="3">
    <source>
        <dbReference type="Proteomes" id="UP000250266"/>
    </source>
</evidence>
<sequence length="281" mass="30388">MASANAIRASAFRSASDAMITHPAELVKRQPSGDLTNNPSFIGYYYSISSYSPQFCTSTQTWTTSSSLAMCCDTSTACTFYMACSSFSYILAGTGGLLTCPPNFGCETETVFYQNTPVTNIGCFNEEWKAMTVYRDIPAATSSFTSTKSSSTTTSALSLSSSLGTSSAQALLPPTPTAISTAIPMPTPSKSKESVAWPVIGSIAATAIIAVLIFWIWRLKRLQYANAVERLPSSNTAPTLPESSMNHSYSELDAYESQWLAQQNNQGQTWRYNQRLLGMAL</sequence>
<name>A0A8E2J8U0_9PEZI</name>
<keyword evidence="1" id="KW-1133">Transmembrane helix</keyword>
<dbReference type="EMBL" id="KV745711">
    <property type="protein sequence ID" value="OCK73595.1"/>
    <property type="molecule type" value="Genomic_DNA"/>
</dbReference>
<evidence type="ECO:0000256" key="1">
    <source>
        <dbReference type="SAM" id="Phobius"/>
    </source>
</evidence>
<keyword evidence="3" id="KW-1185">Reference proteome</keyword>
<organism evidence="2 3">
    <name type="scientific">Lepidopterella palustris CBS 459.81</name>
    <dbReference type="NCBI Taxonomy" id="1314670"/>
    <lineage>
        <taxon>Eukaryota</taxon>
        <taxon>Fungi</taxon>
        <taxon>Dikarya</taxon>
        <taxon>Ascomycota</taxon>
        <taxon>Pezizomycotina</taxon>
        <taxon>Dothideomycetes</taxon>
        <taxon>Pleosporomycetidae</taxon>
        <taxon>Mytilinidiales</taxon>
        <taxon>Argynnaceae</taxon>
        <taxon>Lepidopterella</taxon>
    </lineage>
</organism>
<evidence type="ECO:0000313" key="2">
    <source>
        <dbReference type="EMBL" id="OCK73595.1"/>
    </source>
</evidence>
<gene>
    <name evidence="2" type="ORF">K432DRAFT_398745</name>
</gene>
<keyword evidence="1" id="KW-0812">Transmembrane</keyword>
<reference evidence="2 3" key="1">
    <citation type="journal article" date="2016" name="Nat. Commun.">
        <title>Ectomycorrhizal ecology is imprinted in the genome of the dominant symbiotic fungus Cenococcum geophilum.</title>
        <authorList>
            <consortium name="DOE Joint Genome Institute"/>
            <person name="Peter M."/>
            <person name="Kohler A."/>
            <person name="Ohm R.A."/>
            <person name="Kuo A."/>
            <person name="Krutzmann J."/>
            <person name="Morin E."/>
            <person name="Arend M."/>
            <person name="Barry K.W."/>
            <person name="Binder M."/>
            <person name="Choi C."/>
            <person name="Clum A."/>
            <person name="Copeland A."/>
            <person name="Grisel N."/>
            <person name="Haridas S."/>
            <person name="Kipfer T."/>
            <person name="LaButti K."/>
            <person name="Lindquist E."/>
            <person name="Lipzen A."/>
            <person name="Maire R."/>
            <person name="Meier B."/>
            <person name="Mihaltcheva S."/>
            <person name="Molinier V."/>
            <person name="Murat C."/>
            <person name="Poggeler S."/>
            <person name="Quandt C.A."/>
            <person name="Sperisen C."/>
            <person name="Tritt A."/>
            <person name="Tisserant E."/>
            <person name="Crous P.W."/>
            <person name="Henrissat B."/>
            <person name="Nehls U."/>
            <person name="Egli S."/>
            <person name="Spatafora J.W."/>
            <person name="Grigoriev I.V."/>
            <person name="Martin F.M."/>
        </authorList>
    </citation>
    <scope>NUCLEOTIDE SEQUENCE [LARGE SCALE GENOMIC DNA]</scope>
    <source>
        <strain evidence="2 3">CBS 459.81</strain>
    </source>
</reference>
<dbReference type="OrthoDB" id="4347164at2759"/>
<dbReference type="AlphaFoldDB" id="A0A8E2J8U0"/>
<keyword evidence="1" id="KW-0472">Membrane</keyword>
<feature type="transmembrane region" description="Helical" evidence="1">
    <location>
        <begin position="195"/>
        <end position="217"/>
    </location>
</feature>
<accession>A0A8E2J8U0</accession>
<proteinExistence type="predicted"/>